<gene>
    <name evidence="1" type="ORF">ACFSKQ_04645</name>
</gene>
<dbReference type="EMBL" id="JBHUIJ010000005">
    <property type="protein sequence ID" value="MFD2236751.1"/>
    <property type="molecule type" value="Genomic_DNA"/>
</dbReference>
<keyword evidence="2" id="KW-1185">Reference proteome</keyword>
<sequence>MFVLVALPFGLFLALTFETSQRTPERIPMTVEIGPSSIALERLQAHIFLAEYRRTLVVLRGGEEIGRAGLPMDTGGTAHMNVYRTGEQTLRLVDRLTVYTVNLMDGSVRGTSRTGSGGGSSLTERQGDFIGAFDAIGEGGERVFRFIPSGERPELRIRHARVG</sequence>
<protein>
    <submittedName>
        <fullName evidence="1">Uncharacterized protein</fullName>
    </submittedName>
</protein>
<organism evidence="1 2">
    <name type="scientific">Aureimonas populi</name>
    <dbReference type="NCBI Taxonomy" id="1701758"/>
    <lineage>
        <taxon>Bacteria</taxon>
        <taxon>Pseudomonadati</taxon>
        <taxon>Pseudomonadota</taxon>
        <taxon>Alphaproteobacteria</taxon>
        <taxon>Hyphomicrobiales</taxon>
        <taxon>Aurantimonadaceae</taxon>
        <taxon>Aureimonas</taxon>
    </lineage>
</organism>
<comment type="caution">
    <text evidence="1">The sequence shown here is derived from an EMBL/GenBank/DDBJ whole genome shotgun (WGS) entry which is preliminary data.</text>
</comment>
<reference evidence="2" key="1">
    <citation type="journal article" date="2019" name="Int. J. Syst. Evol. Microbiol.">
        <title>The Global Catalogue of Microorganisms (GCM) 10K type strain sequencing project: providing services to taxonomists for standard genome sequencing and annotation.</title>
        <authorList>
            <consortium name="The Broad Institute Genomics Platform"/>
            <consortium name="The Broad Institute Genome Sequencing Center for Infectious Disease"/>
            <person name="Wu L."/>
            <person name="Ma J."/>
        </authorList>
    </citation>
    <scope>NUCLEOTIDE SEQUENCE [LARGE SCALE GENOMIC DNA]</scope>
    <source>
        <strain evidence="2">ZS-35-S2</strain>
    </source>
</reference>
<name>A0ABW5CKN3_9HYPH</name>
<dbReference type="RefSeq" id="WP_209739939.1">
    <property type="nucleotide sequence ID" value="NZ_CP072611.1"/>
</dbReference>
<proteinExistence type="predicted"/>
<accession>A0ABW5CKN3</accession>
<evidence type="ECO:0000313" key="1">
    <source>
        <dbReference type="EMBL" id="MFD2236751.1"/>
    </source>
</evidence>
<evidence type="ECO:0000313" key="2">
    <source>
        <dbReference type="Proteomes" id="UP001597371"/>
    </source>
</evidence>
<dbReference type="Proteomes" id="UP001597371">
    <property type="component" value="Unassembled WGS sequence"/>
</dbReference>